<sequence length="165" mass="18047">MGEGLTGETLAGLAVDGFGEGGGIEDGLVDRTGGEFLAIMGITLILNLLAAGWEVELLDQFPTELSTTSTSSLSSSSLPSESGLVWESAILLILFTTPFLLILRWEPLNWNKSAYHHLELDLQHCYIEPHPSAYNHSLIPDISITVNKENHHTYSRNTLKYHQGA</sequence>
<reference evidence="2" key="1">
    <citation type="submission" date="2021-03" db="EMBL/GenBank/DDBJ databases">
        <title>Draft genome sequence of rust myrtle Austropuccinia psidii MF-1, a brazilian biotype.</title>
        <authorList>
            <person name="Quecine M.C."/>
            <person name="Pachon D.M.R."/>
            <person name="Bonatelli M.L."/>
            <person name="Correr F.H."/>
            <person name="Franceschini L.M."/>
            <person name="Leite T.F."/>
            <person name="Margarido G.R.A."/>
            <person name="Almeida C.A."/>
            <person name="Ferrarezi J.A."/>
            <person name="Labate C.A."/>
        </authorList>
    </citation>
    <scope>NUCLEOTIDE SEQUENCE</scope>
    <source>
        <strain evidence="2">MF-1</strain>
    </source>
</reference>
<keyword evidence="1" id="KW-1133">Transmembrane helix</keyword>
<feature type="transmembrane region" description="Helical" evidence="1">
    <location>
        <begin position="36"/>
        <end position="53"/>
    </location>
</feature>
<evidence type="ECO:0000313" key="3">
    <source>
        <dbReference type="Proteomes" id="UP000765509"/>
    </source>
</evidence>
<dbReference type="Proteomes" id="UP000765509">
    <property type="component" value="Unassembled WGS sequence"/>
</dbReference>
<protein>
    <submittedName>
        <fullName evidence="2">Uncharacterized protein</fullName>
    </submittedName>
</protein>
<accession>A0A9Q3INL4</accession>
<evidence type="ECO:0000256" key="1">
    <source>
        <dbReference type="SAM" id="Phobius"/>
    </source>
</evidence>
<comment type="caution">
    <text evidence="2">The sequence shown here is derived from an EMBL/GenBank/DDBJ whole genome shotgun (WGS) entry which is preliminary data.</text>
</comment>
<dbReference type="EMBL" id="AVOT02052205">
    <property type="protein sequence ID" value="MBW0547148.1"/>
    <property type="molecule type" value="Genomic_DNA"/>
</dbReference>
<evidence type="ECO:0000313" key="2">
    <source>
        <dbReference type="EMBL" id="MBW0547148.1"/>
    </source>
</evidence>
<gene>
    <name evidence="2" type="ORF">O181_086863</name>
</gene>
<keyword evidence="1" id="KW-0472">Membrane</keyword>
<keyword evidence="3" id="KW-1185">Reference proteome</keyword>
<proteinExistence type="predicted"/>
<name>A0A9Q3INL4_9BASI</name>
<organism evidence="2 3">
    <name type="scientific">Austropuccinia psidii MF-1</name>
    <dbReference type="NCBI Taxonomy" id="1389203"/>
    <lineage>
        <taxon>Eukaryota</taxon>
        <taxon>Fungi</taxon>
        <taxon>Dikarya</taxon>
        <taxon>Basidiomycota</taxon>
        <taxon>Pucciniomycotina</taxon>
        <taxon>Pucciniomycetes</taxon>
        <taxon>Pucciniales</taxon>
        <taxon>Sphaerophragmiaceae</taxon>
        <taxon>Austropuccinia</taxon>
    </lineage>
</organism>
<keyword evidence="1" id="KW-0812">Transmembrane</keyword>
<feature type="transmembrane region" description="Helical" evidence="1">
    <location>
        <begin position="84"/>
        <end position="103"/>
    </location>
</feature>
<dbReference type="AlphaFoldDB" id="A0A9Q3INL4"/>